<evidence type="ECO:0000313" key="2">
    <source>
        <dbReference type="EMBL" id="KZV37000.1"/>
    </source>
</evidence>
<protein>
    <submittedName>
        <fullName evidence="2">Uncharacterized protein</fullName>
    </submittedName>
</protein>
<feature type="region of interest" description="Disordered" evidence="1">
    <location>
        <begin position="19"/>
        <end position="86"/>
    </location>
</feature>
<proteinExistence type="predicted"/>
<sequence>MSFVKASVTYDSCESMTYTDQTSQKLNHKGKSGIGYQRPVNSKPSWLKNKLDKDKAKAGSKSFAPNQPRRNSTKVKSSWRKVQPKRDLSGQNIKSTFNRSHHIYAQTLTDSSTGKTIKVHGLLEGSWLMVKWFMVVLGVAFRGSKLWNCGRTNGLMSHTAQCVFVRVACVSFPAFVLLRESSDGAVVGLVRTSWTLGWSIRKGSGSGGRNRDNQPENQKVVATAQYGCRKGSDIGGRSMENEGNNRRLDAAAACAGECILVLWGKVTMGVSRVAGSGDPLLMYNDYEPMDPCDHDMVKWQA</sequence>
<evidence type="ECO:0000313" key="3">
    <source>
        <dbReference type="Proteomes" id="UP000250235"/>
    </source>
</evidence>
<dbReference type="EMBL" id="KV003171">
    <property type="protein sequence ID" value="KZV37000.1"/>
    <property type="molecule type" value="Genomic_DNA"/>
</dbReference>
<feature type="compositionally biased region" description="Basic residues" evidence="1">
    <location>
        <begin position="71"/>
        <end position="83"/>
    </location>
</feature>
<organism evidence="2 3">
    <name type="scientific">Dorcoceras hygrometricum</name>
    <dbReference type="NCBI Taxonomy" id="472368"/>
    <lineage>
        <taxon>Eukaryota</taxon>
        <taxon>Viridiplantae</taxon>
        <taxon>Streptophyta</taxon>
        <taxon>Embryophyta</taxon>
        <taxon>Tracheophyta</taxon>
        <taxon>Spermatophyta</taxon>
        <taxon>Magnoliopsida</taxon>
        <taxon>eudicotyledons</taxon>
        <taxon>Gunneridae</taxon>
        <taxon>Pentapetalae</taxon>
        <taxon>asterids</taxon>
        <taxon>lamiids</taxon>
        <taxon>Lamiales</taxon>
        <taxon>Gesneriaceae</taxon>
        <taxon>Didymocarpoideae</taxon>
        <taxon>Trichosporeae</taxon>
        <taxon>Loxocarpinae</taxon>
        <taxon>Dorcoceras</taxon>
    </lineage>
</organism>
<evidence type="ECO:0000256" key="1">
    <source>
        <dbReference type="SAM" id="MobiDB-lite"/>
    </source>
</evidence>
<keyword evidence="3" id="KW-1185">Reference proteome</keyword>
<reference evidence="2 3" key="1">
    <citation type="journal article" date="2015" name="Proc. Natl. Acad. Sci. U.S.A.">
        <title>The resurrection genome of Boea hygrometrica: A blueprint for survival of dehydration.</title>
        <authorList>
            <person name="Xiao L."/>
            <person name="Yang G."/>
            <person name="Zhang L."/>
            <person name="Yang X."/>
            <person name="Zhao S."/>
            <person name="Ji Z."/>
            <person name="Zhou Q."/>
            <person name="Hu M."/>
            <person name="Wang Y."/>
            <person name="Chen M."/>
            <person name="Xu Y."/>
            <person name="Jin H."/>
            <person name="Xiao X."/>
            <person name="Hu G."/>
            <person name="Bao F."/>
            <person name="Hu Y."/>
            <person name="Wan P."/>
            <person name="Li L."/>
            <person name="Deng X."/>
            <person name="Kuang T."/>
            <person name="Xiang C."/>
            <person name="Zhu J.K."/>
            <person name="Oliver M.J."/>
            <person name="He Y."/>
        </authorList>
    </citation>
    <scope>NUCLEOTIDE SEQUENCE [LARGE SCALE GENOMIC DNA]</scope>
    <source>
        <strain evidence="3">cv. XS01</strain>
    </source>
</reference>
<dbReference type="Proteomes" id="UP000250235">
    <property type="component" value="Unassembled WGS sequence"/>
</dbReference>
<dbReference type="AlphaFoldDB" id="A0A2Z7BXU4"/>
<name>A0A2Z7BXU4_9LAMI</name>
<accession>A0A2Z7BXU4</accession>
<gene>
    <name evidence="2" type="ORF">F511_25890</name>
</gene>